<dbReference type="InterPro" id="IPR001757">
    <property type="entry name" value="P_typ_ATPase"/>
</dbReference>
<dbReference type="Gene3D" id="3.40.1110.10">
    <property type="entry name" value="Calcium-transporting ATPase, cytoplasmic domain N"/>
    <property type="match status" value="1"/>
</dbReference>
<dbReference type="OrthoDB" id="3352408at2759"/>
<dbReference type="SMART" id="SM00831">
    <property type="entry name" value="Cation_ATPase_N"/>
    <property type="match status" value="1"/>
</dbReference>
<feature type="transmembrane region" description="Helical" evidence="14">
    <location>
        <begin position="825"/>
        <end position="848"/>
    </location>
</feature>
<evidence type="ECO:0000256" key="4">
    <source>
        <dbReference type="ARBA" id="ARBA00022741"/>
    </source>
</evidence>
<feature type="transmembrane region" description="Helical" evidence="14">
    <location>
        <begin position="102"/>
        <end position="120"/>
    </location>
</feature>
<dbReference type="PRINTS" id="PR00121">
    <property type="entry name" value="NAKATPASE"/>
</dbReference>
<dbReference type="Gene3D" id="1.20.1110.10">
    <property type="entry name" value="Calcium-transporting ATPase, transmembrane domain"/>
    <property type="match status" value="2"/>
</dbReference>
<evidence type="ECO:0000256" key="3">
    <source>
        <dbReference type="ARBA" id="ARBA00022692"/>
    </source>
</evidence>
<feature type="transmembrane region" description="Helical" evidence="14">
    <location>
        <begin position="126"/>
        <end position="142"/>
    </location>
</feature>
<organism evidence="16 17">
    <name type="scientific">Ampelomyces quisqualis</name>
    <name type="common">Powdery mildew agent</name>
    <dbReference type="NCBI Taxonomy" id="50730"/>
    <lineage>
        <taxon>Eukaryota</taxon>
        <taxon>Fungi</taxon>
        <taxon>Dikarya</taxon>
        <taxon>Ascomycota</taxon>
        <taxon>Pezizomycotina</taxon>
        <taxon>Dothideomycetes</taxon>
        <taxon>Pleosporomycetidae</taxon>
        <taxon>Pleosporales</taxon>
        <taxon>Pleosporineae</taxon>
        <taxon>Phaeosphaeriaceae</taxon>
        <taxon>Ampelomyces</taxon>
    </lineage>
</organism>
<feature type="transmembrane region" description="Helical" evidence="14">
    <location>
        <begin position="373"/>
        <end position="401"/>
    </location>
</feature>
<evidence type="ECO:0000259" key="15">
    <source>
        <dbReference type="SMART" id="SM00831"/>
    </source>
</evidence>
<evidence type="ECO:0000256" key="14">
    <source>
        <dbReference type="SAM" id="Phobius"/>
    </source>
</evidence>
<name>A0A6A5QNC3_AMPQU</name>
<dbReference type="Pfam" id="PF13246">
    <property type="entry name" value="Cation_ATPase"/>
    <property type="match status" value="1"/>
</dbReference>
<dbReference type="EMBL" id="ML979135">
    <property type="protein sequence ID" value="KAF1916206.1"/>
    <property type="molecule type" value="Genomic_DNA"/>
</dbReference>
<dbReference type="AlphaFoldDB" id="A0A6A5QNC3"/>
<dbReference type="InterPro" id="IPR044492">
    <property type="entry name" value="P_typ_ATPase_HD_dom"/>
</dbReference>
<proteinExistence type="inferred from homology"/>
<dbReference type="GO" id="GO:0000139">
    <property type="term" value="C:Golgi membrane"/>
    <property type="evidence" value="ECO:0007669"/>
    <property type="project" value="UniProtKB-SubCell"/>
</dbReference>
<dbReference type="Proteomes" id="UP000800096">
    <property type="component" value="Unassembled WGS sequence"/>
</dbReference>
<dbReference type="SUPFAM" id="SSF81665">
    <property type="entry name" value="Calcium ATPase, transmembrane domain M"/>
    <property type="match status" value="1"/>
</dbReference>
<dbReference type="InterPro" id="IPR004014">
    <property type="entry name" value="ATPase_P-typ_cation-transptr_N"/>
</dbReference>
<dbReference type="FunFam" id="3.40.50.1000:FF:000028">
    <property type="entry name" value="Calcium-transporting P-type ATPase, putative"/>
    <property type="match status" value="1"/>
</dbReference>
<dbReference type="InterPro" id="IPR023214">
    <property type="entry name" value="HAD_sf"/>
</dbReference>
<dbReference type="Gene3D" id="3.40.50.1000">
    <property type="entry name" value="HAD superfamily/HAD-like"/>
    <property type="match status" value="1"/>
</dbReference>
<evidence type="ECO:0000256" key="7">
    <source>
        <dbReference type="ARBA" id="ARBA00022842"/>
    </source>
</evidence>
<gene>
    <name evidence="16" type="ORF">BDU57DRAFT_516177</name>
</gene>
<sequence>MLRAATPSLPLHYAPAGHSKLARPSSPSLQHLQPAGQRNAAPSSITSAYSLLSAQETADKLQTSVTHGLSASDASARIHIHGHNELPHESSEPLWLRFVKQFKETLILLLLGSAAVSVIIGNLDDAVSITVAVTIVVTVGFVQEYRSEKSLEALNQLVPHSAHTIRAGVEQASSRRALNGIATGGTELDNLKDTTASLAEAERKSATISAALLVPGDLVLFHTGDRIPADIRITHAADLSIDESNLTGENEPVSKSTESITPPPGLQRASSPFYASEAAGTVGADIRLNDQKNIAFMGTLVRSGYGQGVVIGTGGKTEFGAISASLQEIESPRTPLQTSMDRLGKDLSYMSFGVIAFIGLVGLWRGWALLEVFQIGVSLAVAAIPEGLPIIVTVTLALGVLKMSKRDAIVRRLPSVETLATVNVVCTDKTGTLTTNHMTITKLWHFDEPTPIDVKKKHDTTNLDSPTRNILRIGNIVNNARLLSDQAASASTAAVLSSTSGDDSSSVKSRWAGQPTDVALLDLLDAFGEDDVRERLGERKFETPFSSERKWMGVVINGNLGAGGADVVYIKGALERVLDRCDTYVTSEGKEVVLDQARKQEAMKAADSMAHEGLRVLGFASGTSKWRSKSRSGTSSPALTTKYGLGEDEQYRGLVFAGLVGMNDPPRKGVEKAIRRLMAGKVKVIMITGDAETTAVAIGKSLGMPIIANSAIGRSVIRGDELDHMSDEELSQAIATTSIFARTSPEHKMKIIRALQSRGDVVAMTGDGVNDAPALKKADIGISMGLLGTDVAKEAADMILTDDNFATILNAMEEGKGIFYNIQNFLTFQLSTSAAALSLVLLSTFLGFKNPLNAMQILWINIIMDGPPAQSLGVEPVDPAVMAQPPRHRQARVLTRPLIQRVLQSATIIMLGTLITYYREMSIDGEVTERDTTMTFTCFVLSDMFNALTCRSNTKSVLSGDIGVFDNKMFNYAVAGSLVGQMMVIYFPPLQRVFQTEALGILDICHLLAVASCVFWVDEGRKYYVRWKGRRGYIGGYSTSV</sequence>
<dbReference type="SFLD" id="SFLDF00027">
    <property type="entry name" value="p-type_atpase"/>
    <property type="match status" value="1"/>
</dbReference>
<dbReference type="InterPro" id="IPR008250">
    <property type="entry name" value="ATPase_P-typ_transduc_dom_A_sf"/>
</dbReference>
<dbReference type="Pfam" id="PF00689">
    <property type="entry name" value="Cation_ATPase_C"/>
    <property type="match status" value="1"/>
</dbReference>
<keyword evidence="5" id="KW-0106">Calcium</keyword>
<keyword evidence="7" id="KW-0460">Magnesium</keyword>
<keyword evidence="8" id="KW-1278">Translocase</keyword>
<dbReference type="InterPro" id="IPR036412">
    <property type="entry name" value="HAD-like_sf"/>
</dbReference>
<keyword evidence="4" id="KW-0547">Nucleotide-binding</keyword>
<evidence type="ECO:0000256" key="12">
    <source>
        <dbReference type="ARBA" id="ARBA00038148"/>
    </source>
</evidence>
<dbReference type="InterPro" id="IPR018303">
    <property type="entry name" value="ATPase_P-typ_P_site"/>
</dbReference>
<feature type="compositionally biased region" description="Polar residues" evidence="13">
    <location>
        <begin position="244"/>
        <end position="260"/>
    </location>
</feature>
<keyword evidence="9 14" id="KW-1133">Transmembrane helix</keyword>
<keyword evidence="11 14" id="KW-0472">Membrane</keyword>
<dbReference type="GO" id="GO:0016887">
    <property type="term" value="F:ATP hydrolysis activity"/>
    <property type="evidence" value="ECO:0007669"/>
    <property type="project" value="InterPro"/>
</dbReference>
<evidence type="ECO:0000313" key="17">
    <source>
        <dbReference type="Proteomes" id="UP000800096"/>
    </source>
</evidence>
<evidence type="ECO:0000256" key="10">
    <source>
        <dbReference type="ARBA" id="ARBA00023034"/>
    </source>
</evidence>
<reference evidence="16" key="1">
    <citation type="journal article" date="2020" name="Stud. Mycol.">
        <title>101 Dothideomycetes genomes: a test case for predicting lifestyles and emergence of pathogens.</title>
        <authorList>
            <person name="Haridas S."/>
            <person name="Albert R."/>
            <person name="Binder M."/>
            <person name="Bloem J."/>
            <person name="Labutti K."/>
            <person name="Salamov A."/>
            <person name="Andreopoulos B."/>
            <person name="Baker S."/>
            <person name="Barry K."/>
            <person name="Bills G."/>
            <person name="Bluhm B."/>
            <person name="Cannon C."/>
            <person name="Castanera R."/>
            <person name="Culley D."/>
            <person name="Daum C."/>
            <person name="Ezra D."/>
            <person name="Gonzalez J."/>
            <person name="Henrissat B."/>
            <person name="Kuo A."/>
            <person name="Liang C."/>
            <person name="Lipzen A."/>
            <person name="Lutzoni F."/>
            <person name="Magnuson J."/>
            <person name="Mondo S."/>
            <person name="Nolan M."/>
            <person name="Ohm R."/>
            <person name="Pangilinan J."/>
            <person name="Park H.-J."/>
            <person name="Ramirez L."/>
            <person name="Alfaro M."/>
            <person name="Sun H."/>
            <person name="Tritt A."/>
            <person name="Yoshinaga Y."/>
            <person name="Zwiers L.-H."/>
            <person name="Turgeon B."/>
            <person name="Goodwin S."/>
            <person name="Spatafora J."/>
            <person name="Crous P."/>
            <person name="Grigoriev I."/>
        </authorList>
    </citation>
    <scope>NUCLEOTIDE SEQUENCE</scope>
    <source>
        <strain evidence="16">HMLAC05119</strain>
    </source>
</reference>
<keyword evidence="17" id="KW-1185">Reference proteome</keyword>
<feature type="domain" description="Cation-transporting P-type ATPase N-terminal" evidence="15">
    <location>
        <begin position="48"/>
        <end position="122"/>
    </location>
</feature>
<evidence type="ECO:0000256" key="6">
    <source>
        <dbReference type="ARBA" id="ARBA00022840"/>
    </source>
</evidence>
<feature type="region of interest" description="Disordered" evidence="13">
    <location>
        <begin position="1"/>
        <end position="40"/>
    </location>
</feature>
<dbReference type="PANTHER" id="PTHR42861">
    <property type="entry name" value="CALCIUM-TRANSPORTING ATPASE"/>
    <property type="match status" value="1"/>
</dbReference>
<dbReference type="NCBIfam" id="TIGR01494">
    <property type="entry name" value="ATPase_P-type"/>
    <property type="match status" value="2"/>
</dbReference>
<evidence type="ECO:0000256" key="11">
    <source>
        <dbReference type="ARBA" id="ARBA00023136"/>
    </source>
</evidence>
<dbReference type="SUPFAM" id="SSF81653">
    <property type="entry name" value="Calcium ATPase, transduction domain A"/>
    <property type="match status" value="1"/>
</dbReference>
<accession>A0A6A5QNC3</accession>
<evidence type="ECO:0000256" key="5">
    <source>
        <dbReference type="ARBA" id="ARBA00022837"/>
    </source>
</evidence>
<dbReference type="InterPro" id="IPR023299">
    <property type="entry name" value="ATPase_P-typ_cyto_dom_N"/>
</dbReference>
<dbReference type="Pfam" id="PF00690">
    <property type="entry name" value="Cation_ATPase_N"/>
    <property type="match status" value="1"/>
</dbReference>
<dbReference type="Pfam" id="PF00122">
    <property type="entry name" value="E1-E2_ATPase"/>
    <property type="match status" value="1"/>
</dbReference>
<dbReference type="FunFam" id="3.40.1110.10:FF:000040">
    <property type="entry name" value="Calcium-transporting ATPase 1"/>
    <property type="match status" value="1"/>
</dbReference>
<evidence type="ECO:0000256" key="2">
    <source>
        <dbReference type="ARBA" id="ARBA00012790"/>
    </source>
</evidence>
<evidence type="ECO:0000256" key="9">
    <source>
        <dbReference type="ARBA" id="ARBA00022989"/>
    </source>
</evidence>
<comment type="subcellular location">
    <subcellularLocation>
        <location evidence="1">Golgi apparatus membrane</location>
        <topology evidence="1">Multi-pass membrane protein</topology>
    </subcellularLocation>
</comment>
<dbReference type="GO" id="GO:0005388">
    <property type="term" value="F:P-type calcium transporter activity"/>
    <property type="evidence" value="ECO:0007669"/>
    <property type="project" value="UniProtKB-EC"/>
</dbReference>
<keyword evidence="3 14" id="KW-0812">Transmembrane</keyword>
<dbReference type="InterPro" id="IPR006068">
    <property type="entry name" value="ATPase_P-typ_cation-transptr_C"/>
</dbReference>
<dbReference type="SUPFAM" id="SSF81660">
    <property type="entry name" value="Metal cation-transporting ATPase, ATP-binding domain N"/>
    <property type="match status" value="1"/>
</dbReference>
<dbReference type="SFLD" id="SFLDG00002">
    <property type="entry name" value="C1.7:_P-type_atpase_like"/>
    <property type="match status" value="1"/>
</dbReference>
<protein>
    <recommendedName>
        <fullName evidence="2">P-type Ca(2+) transporter</fullName>
        <ecNumber evidence="2">7.2.2.10</ecNumber>
    </recommendedName>
</protein>
<dbReference type="InterPro" id="IPR023298">
    <property type="entry name" value="ATPase_P-typ_TM_dom_sf"/>
</dbReference>
<evidence type="ECO:0000256" key="8">
    <source>
        <dbReference type="ARBA" id="ARBA00022967"/>
    </source>
</evidence>
<dbReference type="SUPFAM" id="SSF56784">
    <property type="entry name" value="HAD-like"/>
    <property type="match status" value="1"/>
</dbReference>
<dbReference type="PROSITE" id="PS00154">
    <property type="entry name" value="ATPASE_E1_E2"/>
    <property type="match status" value="1"/>
</dbReference>
<dbReference type="Gene3D" id="2.70.150.10">
    <property type="entry name" value="Calcium-transporting ATPase, cytoplasmic transduction domain A"/>
    <property type="match status" value="2"/>
</dbReference>
<dbReference type="EC" id="7.2.2.10" evidence="2"/>
<dbReference type="GO" id="GO:0005524">
    <property type="term" value="F:ATP binding"/>
    <property type="evidence" value="ECO:0007669"/>
    <property type="project" value="UniProtKB-KW"/>
</dbReference>
<comment type="similarity">
    <text evidence="12">Belongs to the cation transport ATPase (P-type) (TC 3.A.3) family.</text>
</comment>
<keyword evidence="10" id="KW-0333">Golgi apparatus</keyword>
<dbReference type="InterPro" id="IPR059000">
    <property type="entry name" value="ATPase_P-type_domA"/>
</dbReference>
<feature type="transmembrane region" description="Helical" evidence="14">
    <location>
        <begin position="347"/>
        <end position="367"/>
    </location>
</feature>
<dbReference type="PRINTS" id="PR00119">
    <property type="entry name" value="CATATPASE"/>
</dbReference>
<evidence type="ECO:0000256" key="13">
    <source>
        <dbReference type="SAM" id="MobiDB-lite"/>
    </source>
</evidence>
<feature type="region of interest" description="Disordered" evidence="13">
    <location>
        <begin position="244"/>
        <end position="266"/>
    </location>
</feature>
<evidence type="ECO:0000313" key="16">
    <source>
        <dbReference type="EMBL" id="KAF1916206.1"/>
    </source>
</evidence>
<evidence type="ECO:0000256" key="1">
    <source>
        <dbReference type="ARBA" id="ARBA00004653"/>
    </source>
</evidence>
<dbReference type="SFLD" id="SFLDS00003">
    <property type="entry name" value="Haloacid_Dehalogenase"/>
    <property type="match status" value="1"/>
</dbReference>
<keyword evidence="6" id="KW-0067">ATP-binding</keyword>